<dbReference type="Proteomes" id="UP000515819">
    <property type="component" value="Chromosome"/>
</dbReference>
<reference evidence="3 4" key="1">
    <citation type="submission" date="2020-08" db="EMBL/GenBank/DDBJ databases">
        <authorList>
            <person name="Liu C."/>
            <person name="Sun Q."/>
        </authorList>
    </citation>
    <scope>NUCLEOTIDE SEQUENCE [LARGE SCALE GENOMIC DNA]</scope>
    <source>
        <strain evidence="3 4">NSJ-4</strain>
    </source>
</reference>
<protein>
    <submittedName>
        <fullName evidence="3">Ig-like domain-containing protein</fullName>
    </submittedName>
</protein>
<accession>A0A7G9FMT0</accession>
<keyword evidence="4" id="KW-1185">Reference proteome</keyword>
<feature type="domain" description="SbsA Ig-like" evidence="2">
    <location>
        <begin position="33"/>
        <end position="112"/>
    </location>
</feature>
<dbReference type="InterPro" id="IPR032812">
    <property type="entry name" value="SbsA_Ig"/>
</dbReference>
<dbReference type="AlphaFoldDB" id="A0A7G9FMT0"/>
<dbReference type="InterPro" id="IPR014755">
    <property type="entry name" value="Cu-Rt/internalin_Ig-like"/>
</dbReference>
<dbReference type="Gene3D" id="2.60.40.1220">
    <property type="match status" value="1"/>
</dbReference>
<name>A0A7G9FMT0_9FIRM</name>
<evidence type="ECO:0000313" key="3">
    <source>
        <dbReference type="EMBL" id="QNL99861.1"/>
    </source>
</evidence>
<dbReference type="KEGG" id="wcp:H9Q76_00695"/>
<sequence length="113" mass="13365">MAKNLIDIEDIPPQLANKVKQDLRFKTGNFVWRVRFNIPLDPHTVNKDTMYVTNSQNQKLRSYIRYDTKNEIIEVEPLEPYSTNEYYFLTITKNVKSRGGQSLKEPVQIKFKL</sequence>
<dbReference type="EMBL" id="CP060632">
    <property type="protein sequence ID" value="QNL99861.1"/>
    <property type="molecule type" value="Genomic_DNA"/>
</dbReference>
<dbReference type="Pfam" id="PF13205">
    <property type="entry name" value="Big_5"/>
    <property type="match status" value="1"/>
</dbReference>
<evidence type="ECO:0000313" key="4">
    <source>
        <dbReference type="Proteomes" id="UP000515819"/>
    </source>
</evidence>
<proteinExistence type="predicted"/>
<evidence type="ECO:0000256" key="1">
    <source>
        <dbReference type="ARBA" id="ARBA00022729"/>
    </source>
</evidence>
<dbReference type="RefSeq" id="WP_021984893.1">
    <property type="nucleotide sequence ID" value="NZ_CP060632.1"/>
</dbReference>
<evidence type="ECO:0000259" key="2">
    <source>
        <dbReference type="Pfam" id="PF13205"/>
    </source>
</evidence>
<organism evidence="3 4">
    <name type="scientific">Wujia chipingensis</name>
    <dbReference type="NCBI Taxonomy" id="2763670"/>
    <lineage>
        <taxon>Bacteria</taxon>
        <taxon>Bacillati</taxon>
        <taxon>Bacillota</taxon>
        <taxon>Clostridia</taxon>
        <taxon>Lachnospirales</taxon>
        <taxon>Lachnospiraceae</taxon>
        <taxon>Wujia</taxon>
    </lineage>
</organism>
<gene>
    <name evidence="3" type="ORF">H9Q76_00695</name>
</gene>
<keyword evidence="1" id="KW-0732">Signal</keyword>